<dbReference type="SUPFAM" id="SSF55961">
    <property type="entry name" value="Bet v1-like"/>
    <property type="match status" value="1"/>
</dbReference>
<evidence type="ECO:0000313" key="1">
    <source>
        <dbReference type="EMBL" id="MDT0321296.1"/>
    </source>
</evidence>
<comment type="caution">
    <text evidence="1">The sequence shown here is derived from an EMBL/GenBank/DDBJ whole genome shotgun (WGS) entry which is preliminary data.</text>
</comment>
<dbReference type="InterPro" id="IPR023393">
    <property type="entry name" value="START-like_dom_sf"/>
</dbReference>
<gene>
    <name evidence="1" type="ORF">RNC47_23500</name>
</gene>
<dbReference type="InterPro" id="IPR019587">
    <property type="entry name" value="Polyketide_cyclase/dehydratase"/>
</dbReference>
<dbReference type="RefSeq" id="WP_311601503.1">
    <property type="nucleotide sequence ID" value="NZ_JAVREM010000037.1"/>
</dbReference>
<protein>
    <submittedName>
        <fullName evidence="1">SRPBCC family protein</fullName>
    </submittedName>
</protein>
<accession>A0ABU2LUL6</accession>
<evidence type="ECO:0000313" key="2">
    <source>
        <dbReference type="Proteomes" id="UP001183420"/>
    </source>
</evidence>
<dbReference type="Pfam" id="PF10604">
    <property type="entry name" value="Polyketide_cyc2"/>
    <property type="match status" value="1"/>
</dbReference>
<dbReference type="Gene3D" id="3.30.530.20">
    <property type="match status" value="1"/>
</dbReference>
<reference evidence="2" key="1">
    <citation type="submission" date="2023-07" db="EMBL/GenBank/DDBJ databases">
        <title>30 novel species of actinomycetes from the DSMZ collection.</title>
        <authorList>
            <person name="Nouioui I."/>
        </authorList>
    </citation>
    <scope>NUCLEOTIDE SEQUENCE [LARGE SCALE GENOMIC DNA]</scope>
    <source>
        <strain evidence="2">DSM 44918</strain>
    </source>
</reference>
<keyword evidence="2" id="KW-1185">Reference proteome</keyword>
<name>A0ABU2LUL6_9ACTN</name>
<sequence length="144" mass="15533">MNSAAWESRHLAVRVDRPAEDVYAYASQPANLPEWAHGLGGTGSVERMDGRWVATSSPLGRVEIAFAPDNDLGVLDHDVTLPSGETVHNPVRVLADGAGSEVVFTLRRRPGMSDADFQRDADTVAADLDRLKRLMESTGAPPAR</sequence>
<dbReference type="EMBL" id="JAVREM010000037">
    <property type="protein sequence ID" value="MDT0321296.1"/>
    <property type="molecule type" value="Genomic_DNA"/>
</dbReference>
<proteinExistence type="predicted"/>
<organism evidence="1 2">
    <name type="scientific">Streptomyces millisiae</name>
    <dbReference type="NCBI Taxonomy" id="3075542"/>
    <lineage>
        <taxon>Bacteria</taxon>
        <taxon>Bacillati</taxon>
        <taxon>Actinomycetota</taxon>
        <taxon>Actinomycetes</taxon>
        <taxon>Kitasatosporales</taxon>
        <taxon>Streptomycetaceae</taxon>
        <taxon>Streptomyces</taxon>
    </lineage>
</organism>
<dbReference type="Proteomes" id="UP001183420">
    <property type="component" value="Unassembled WGS sequence"/>
</dbReference>